<organism evidence="11 12">
    <name type="scientific">Paralvinella palmiformis</name>
    <dbReference type="NCBI Taxonomy" id="53620"/>
    <lineage>
        <taxon>Eukaryota</taxon>
        <taxon>Metazoa</taxon>
        <taxon>Spiralia</taxon>
        <taxon>Lophotrochozoa</taxon>
        <taxon>Annelida</taxon>
        <taxon>Polychaeta</taxon>
        <taxon>Sedentaria</taxon>
        <taxon>Canalipalpata</taxon>
        <taxon>Terebellida</taxon>
        <taxon>Terebelliformia</taxon>
        <taxon>Alvinellidae</taxon>
        <taxon>Paralvinella</taxon>
    </lineage>
</organism>
<dbReference type="InterPro" id="IPR000276">
    <property type="entry name" value="GPCR_Rhodpsn"/>
</dbReference>
<evidence type="ECO:0000256" key="6">
    <source>
        <dbReference type="ARBA" id="ARBA00023136"/>
    </source>
</evidence>
<evidence type="ECO:0000313" key="12">
    <source>
        <dbReference type="Proteomes" id="UP001208570"/>
    </source>
</evidence>
<keyword evidence="3 9" id="KW-0812">Transmembrane</keyword>
<dbReference type="Gene3D" id="1.20.1070.10">
    <property type="entry name" value="Rhodopsin 7-helix transmembrane proteins"/>
    <property type="match status" value="1"/>
</dbReference>
<evidence type="ECO:0000256" key="8">
    <source>
        <dbReference type="ARBA" id="ARBA00023224"/>
    </source>
</evidence>
<feature type="domain" description="G-protein coupled receptors family 1 profile" evidence="10">
    <location>
        <begin position="98"/>
        <end position="373"/>
    </location>
</feature>
<gene>
    <name evidence="11" type="ORF">LSH36_700g00009</name>
</gene>
<keyword evidence="8" id="KW-0807">Transducer</keyword>
<comment type="subcellular location">
    <subcellularLocation>
        <location evidence="1">Cell membrane</location>
        <topology evidence="1">Multi-pass membrane protein</topology>
    </subcellularLocation>
</comment>
<dbReference type="PANTHER" id="PTHR24228">
    <property type="entry name" value="B2 BRADYKININ RECEPTOR/ANGIOTENSIN II RECEPTOR"/>
    <property type="match status" value="1"/>
</dbReference>
<feature type="transmembrane region" description="Helical" evidence="9">
    <location>
        <begin position="195"/>
        <end position="216"/>
    </location>
</feature>
<dbReference type="PROSITE" id="PS50262">
    <property type="entry name" value="G_PROTEIN_RECEP_F1_2"/>
    <property type="match status" value="1"/>
</dbReference>
<evidence type="ECO:0000256" key="3">
    <source>
        <dbReference type="ARBA" id="ARBA00022692"/>
    </source>
</evidence>
<evidence type="ECO:0000259" key="10">
    <source>
        <dbReference type="PROSITE" id="PS50262"/>
    </source>
</evidence>
<evidence type="ECO:0000256" key="4">
    <source>
        <dbReference type="ARBA" id="ARBA00022989"/>
    </source>
</evidence>
<comment type="caution">
    <text evidence="11">The sequence shown here is derived from an EMBL/GenBank/DDBJ whole genome shotgun (WGS) entry which is preliminary data.</text>
</comment>
<evidence type="ECO:0000256" key="5">
    <source>
        <dbReference type="ARBA" id="ARBA00023040"/>
    </source>
</evidence>
<dbReference type="InterPro" id="IPR017452">
    <property type="entry name" value="GPCR_Rhodpsn_7TM"/>
</dbReference>
<feature type="transmembrane region" description="Helical" evidence="9">
    <location>
        <begin position="162"/>
        <end position="183"/>
    </location>
</feature>
<feature type="transmembrane region" description="Helical" evidence="9">
    <location>
        <begin position="257"/>
        <end position="278"/>
    </location>
</feature>
<feature type="transmembrane region" description="Helical" evidence="9">
    <location>
        <begin position="85"/>
        <end position="107"/>
    </location>
</feature>
<dbReference type="AlphaFoldDB" id="A0AAD9J3U9"/>
<evidence type="ECO:0000256" key="1">
    <source>
        <dbReference type="ARBA" id="ARBA00004651"/>
    </source>
</evidence>
<keyword evidence="2" id="KW-1003">Cell membrane</keyword>
<dbReference type="PRINTS" id="PR00237">
    <property type="entry name" value="GPCRRHODOPSN"/>
</dbReference>
<feature type="transmembrane region" description="Helical" evidence="9">
    <location>
        <begin position="320"/>
        <end position="338"/>
    </location>
</feature>
<evidence type="ECO:0000256" key="7">
    <source>
        <dbReference type="ARBA" id="ARBA00023170"/>
    </source>
</evidence>
<sequence length="400" mass="44737">MATDLMANRSQLPVEEKGNADCKLRGAIVNGCTEPESPIANIAFFTGKGTFCQVMANESDSRDEIVEDILRDLSTVPEDVAVCGLILGSSCAISALIGNFLIVLAFFSERSLRQRQNTFIVSAAIMEMLIVILRDVFVLGVYARRSWQFGTTMMYANNLIFISRNGFAIGHVVAVTVYRYVLIVHPKLYRTMSKTGVLVVTFMLVFLIPVTIGTMVTMRKLIFNTKCMFCVTEQSLGIHNGTLIDDAQVGFNELPSYMYITITASILTSCNVHIYLYIKRSSRRVAGAVQVRTPSLGGNSGDVNRTTALCTRATRKEVRFVKIMAIIFAAFLVSYYTIPVLMTVDTRLRMSHWSYLPAVMLNWFSSSVNWVIFTATHPKFRETVKRLLRLPVRSRASSRS</sequence>
<dbReference type="GO" id="GO:0004930">
    <property type="term" value="F:G protein-coupled receptor activity"/>
    <property type="evidence" value="ECO:0007669"/>
    <property type="project" value="UniProtKB-KW"/>
</dbReference>
<keyword evidence="12" id="KW-1185">Reference proteome</keyword>
<evidence type="ECO:0000313" key="11">
    <source>
        <dbReference type="EMBL" id="KAK2145130.1"/>
    </source>
</evidence>
<keyword evidence="5" id="KW-0297">G-protein coupled receptor</keyword>
<keyword evidence="7" id="KW-0675">Receptor</keyword>
<protein>
    <recommendedName>
        <fullName evidence="10">G-protein coupled receptors family 1 profile domain-containing protein</fullName>
    </recommendedName>
</protein>
<dbReference type="Proteomes" id="UP001208570">
    <property type="component" value="Unassembled WGS sequence"/>
</dbReference>
<keyword evidence="6 9" id="KW-0472">Membrane</keyword>
<dbReference type="SUPFAM" id="SSF81321">
    <property type="entry name" value="Family A G protein-coupled receptor-like"/>
    <property type="match status" value="1"/>
</dbReference>
<reference evidence="11" key="1">
    <citation type="journal article" date="2023" name="Mol. Biol. Evol.">
        <title>Third-Generation Sequencing Reveals the Adaptive Role of the Epigenome in Three Deep-Sea Polychaetes.</title>
        <authorList>
            <person name="Perez M."/>
            <person name="Aroh O."/>
            <person name="Sun Y."/>
            <person name="Lan Y."/>
            <person name="Juniper S.K."/>
            <person name="Young C.R."/>
            <person name="Angers B."/>
            <person name="Qian P.Y."/>
        </authorList>
    </citation>
    <scope>NUCLEOTIDE SEQUENCE</scope>
    <source>
        <strain evidence="11">P08H-3</strain>
    </source>
</reference>
<dbReference type="EMBL" id="JAODUP010000700">
    <property type="protein sequence ID" value="KAK2145130.1"/>
    <property type="molecule type" value="Genomic_DNA"/>
</dbReference>
<evidence type="ECO:0000256" key="2">
    <source>
        <dbReference type="ARBA" id="ARBA00022475"/>
    </source>
</evidence>
<name>A0AAD9J3U9_9ANNE</name>
<dbReference type="PANTHER" id="PTHR24228:SF74">
    <property type="entry name" value="G-PROTEIN COUPLED RECEPTORS FAMILY 1 PROFILE DOMAIN-CONTAINING PROTEIN"/>
    <property type="match status" value="1"/>
</dbReference>
<accession>A0AAD9J3U9</accession>
<feature type="transmembrane region" description="Helical" evidence="9">
    <location>
        <begin position="358"/>
        <end position="376"/>
    </location>
</feature>
<dbReference type="CDD" id="cd00637">
    <property type="entry name" value="7tm_classA_rhodopsin-like"/>
    <property type="match status" value="1"/>
</dbReference>
<evidence type="ECO:0000256" key="9">
    <source>
        <dbReference type="SAM" id="Phobius"/>
    </source>
</evidence>
<proteinExistence type="predicted"/>
<keyword evidence="4 9" id="KW-1133">Transmembrane helix</keyword>
<feature type="transmembrane region" description="Helical" evidence="9">
    <location>
        <begin position="119"/>
        <end position="142"/>
    </location>
</feature>
<dbReference type="Pfam" id="PF00001">
    <property type="entry name" value="7tm_1"/>
    <property type="match status" value="1"/>
</dbReference>
<dbReference type="GO" id="GO:0005886">
    <property type="term" value="C:plasma membrane"/>
    <property type="evidence" value="ECO:0007669"/>
    <property type="project" value="UniProtKB-SubCell"/>
</dbReference>